<organism evidence="2 3">
    <name type="scientific">Paenibacillus anseongense</name>
    <dbReference type="NCBI Taxonomy" id="2682845"/>
    <lineage>
        <taxon>Bacteria</taxon>
        <taxon>Bacillati</taxon>
        <taxon>Bacillota</taxon>
        <taxon>Bacilli</taxon>
        <taxon>Bacillales</taxon>
        <taxon>Paenibacillaceae</taxon>
        <taxon>Paenibacillus</taxon>
    </lineage>
</organism>
<dbReference type="Gene3D" id="3.90.25.10">
    <property type="entry name" value="UDP-galactose 4-epimerase, domain 1"/>
    <property type="match status" value="1"/>
</dbReference>
<sequence>MINRSFWKGKKVFLTGHTGFKGSWLAIWLQMLGAEVIGYGLKPKNENDIFNVAKLDKHIVDIRADVRDLNRLKNEIKQHKPDIVFHLAAQPLVLHSYQDPVYTYETNVMGTLHLLEAIRESDTIRAGIIVTSDKCYENKEQIWGYRENDPMGGYDPYSSSKGCAEILTASYRNSFFNSSNYVVHQKAVATVRAGNVIGGGDWSEHRLVPDCISSLIANNKIEIRNPKSIRPWQHVIEPLHGYLILAEKLFSEGTTVAEGWNFGPDEHNALEVEYVVKMLIEKWNSPAEYKVTSNSNVHEATYLKLDCSRARTLLQWHPKWNIDSTIQKVVEWTQAFINGEDMFKVSQNQIKEYY</sequence>
<comment type="caution">
    <text evidence="2">The sequence shown here is derived from an EMBL/GenBank/DDBJ whole genome shotgun (WGS) entry which is preliminary data.</text>
</comment>
<keyword evidence="3" id="KW-1185">Reference proteome</keyword>
<dbReference type="SUPFAM" id="SSF51735">
    <property type="entry name" value="NAD(P)-binding Rossmann-fold domains"/>
    <property type="match status" value="1"/>
</dbReference>
<accession>A0ABW9U4V9</accession>
<dbReference type="NCBIfam" id="TIGR02622">
    <property type="entry name" value="CDP_4_6_dhtase"/>
    <property type="match status" value="1"/>
</dbReference>
<protein>
    <submittedName>
        <fullName evidence="2">CDP-glucose 4,6-dehydratase</fullName>
        <ecNumber evidence="2">4.2.1.45</ecNumber>
    </submittedName>
</protein>
<keyword evidence="2" id="KW-0456">Lyase</keyword>
<name>A0ABW9U4V9_9BACL</name>
<dbReference type="PANTHER" id="PTHR43000">
    <property type="entry name" value="DTDP-D-GLUCOSE 4,6-DEHYDRATASE-RELATED"/>
    <property type="match status" value="1"/>
</dbReference>
<dbReference type="CDD" id="cd05252">
    <property type="entry name" value="CDP_GD_SDR_e"/>
    <property type="match status" value="1"/>
</dbReference>
<dbReference type="InterPro" id="IPR013445">
    <property type="entry name" value="CDP_4_6_deHydtase"/>
</dbReference>
<reference evidence="2 3" key="1">
    <citation type="submission" date="2019-12" db="EMBL/GenBank/DDBJ databases">
        <authorList>
            <person name="Huq M.A."/>
        </authorList>
    </citation>
    <scope>NUCLEOTIDE SEQUENCE [LARGE SCALE GENOMIC DNA]</scope>
    <source>
        <strain evidence="2 3">MAH-34</strain>
    </source>
</reference>
<feature type="domain" description="NAD(P)-binding" evidence="1">
    <location>
        <begin position="14"/>
        <end position="328"/>
    </location>
</feature>
<dbReference type="EC" id="4.2.1.45" evidence="2"/>
<gene>
    <name evidence="2" type="primary">rfbG</name>
    <name evidence="2" type="ORF">GON05_07375</name>
</gene>
<evidence type="ECO:0000313" key="2">
    <source>
        <dbReference type="EMBL" id="MVQ34471.1"/>
    </source>
</evidence>
<dbReference type="Gene3D" id="3.40.50.720">
    <property type="entry name" value="NAD(P)-binding Rossmann-like Domain"/>
    <property type="match status" value="1"/>
</dbReference>
<evidence type="ECO:0000313" key="3">
    <source>
        <dbReference type="Proteomes" id="UP000467637"/>
    </source>
</evidence>
<dbReference type="RefSeq" id="WP_157318593.1">
    <property type="nucleotide sequence ID" value="NZ_WSEM01000007.1"/>
</dbReference>
<dbReference type="InterPro" id="IPR036291">
    <property type="entry name" value="NAD(P)-bd_dom_sf"/>
</dbReference>
<evidence type="ECO:0000259" key="1">
    <source>
        <dbReference type="Pfam" id="PF16363"/>
    </source>
</evidence>
<dbReference type="GO" id="GO:0047733">
    <property type="term" value="F:CDP-glucose 4,6-dehydratase activity"/>
    <property type="evidence" value="ECO:0007669"/>
    <property type="project" value="UniProtKB-EC"/>
</dbReference>
<proteinExistence type="predicted"/>
<dbReference type="EMBL" id="WSEM01000007">
    <property type="protein sequence ID" value="MVQ34471.1"/>
    <property type="molecule type" value="Genomic_DNA"/>
</dbReference>
<dbReference type="Pfam" id="PF16363">
    <property type="entry name" value="GDP_Man_Dehyd"/>
    <property type="match status" value="1"/>
</dbReference>
<dbReference type="Proteomes" id="UP000467637">
    <property type="component" value="Unassembled WGS sequence"/>
</dbReference>
<dbReference type="InterPro" id="IPR016040">
    <property type="entry name" value="NAD(P)-bd_dom"/>
</dbReference>